<sequence>MSHVLMDHHWASYGYSLSERLKRLRLQRGMTQLRLSEVSGVSRTLISNLERNHYNSQRSADPTLSTLYRLALGLQVPPSALLPAVDREVEAVCPDDLEDDWQALDPFRGLLGGD</sequence>
<feature type="domain" description="HTH cro/C1-type" evidence="2">
    <location>
        <begin position="21"/>
        <end position="81"/>
    </location>
</feature>
<dbReference type="Pfam" id="PF01381">
    <property type="entry name" value="HTH_3"/>
    <property type="match status" value="1"/>
</dbReference>
<gene>
    <name evidence="3" type="ORF">NCTC11862_01553</name>
</gene>
<keyword evidence="1" id="KW-0238">DNA-binding</keyword>
<dbReference type="EMBL" id="UFXQ01000001">
    <property type="protein sequence ID" value="STC69754.1"/>
    <property type="molecule type" value="Genomic_DNA"/>
</dbReference>
<protein>
    <submittedName>
        <fullName evidence="3">HTH-type transcriptional regulator</fullName>
    </submittedName>
</protein>
<dbReference type="AlphaFoldDB" id="A0A376CMV5"/>
<dbReference type="SUPFAM" id="SSF47413">
    <property type="entry name" value="lambda repressor-like DNA-binding domains"/>
    <property type="match status" value="1"/>
</dbReference>
<evidence type="ECO:0000259" key="2">
    <source>
        <dbReference type="PROSITE" id="PS50943"/>
    </source>
</evidence>
<proteinExistence type="predicted"/>
<dbReference type="CDD" id="cd00093">
    <property type="entry name" value="HTH_XRE"/>
    <property type="match status" value="1"/>
</dbReference>
<reference evidence="3 4" key="1">
    <citation type="submission" date="2018-06" db="EMBL/GenBank/DDBJ databases">
        <authorList>
            <consortium name="Pathogen Informatics"/>
            <person name="Doyle S."/>
        </authorList>
    </citation>
    <scope>NUCLEOTIDE SEQUENCE [LARGE SCALE GENOMIC DNA]</scope>
    <source>
        <strain evidence="3 4">NCTC11862</strain>
    </source>
</reference>
<dbReference type="PANTHER" id="PTHR46797:SF1">
    <property type="entry name" value="METHYLPHOSPHONATE SYNTHASE"/>
    <property type="match status" value="1"/>
</dbReference>
<dbReference type="GO" id="GO:0003700">
    <property type="term" value="F:DNA-binding transcription factor activity"/>
    <property type="evidence" value="ECO:0007669"/>
    <property type="project" value="TreeGrafter"/>
</dbReference>
<dbReference type="InterPro" id="IPR050807">
    <property type="entry name" value="TransReg_Diox_bact_type"/>
</dbReference>
<dbReference type="InterPro" id="IPR010982">
    <property type="entry name" value="Lambda_DNA-bd_dom_sf"/>
</dbReference>
<dbReference type="PANTHER" id="PTHR46797">
    <property type="entry name" value="HTH-TYPE TRANSCRIPTIONAL REGULATOR"/>
    <property type="match status" value="1"/>
</dbReference>
<dbReference type="OrthoDB" id="4559617at2"/>
<dbReference type="RefSeq" id="WP_081618062.1">
    <property type="nucleotide sequence ID" value="NZ_LDYD01000007.1"/>
</dbReference>
<dbReference type="STRING" id="35756.GCA_001044155_02021"/>
<dbReference type="GO" id="GO:0003677">
    <property type="term" value="F:DNA binding"/>
    <property type="evidence" value="ECO:0007669"/>
    <property type="project" value="UniProtKB-KW"/>
</dbReference>
<keyword evidence="4" id="KW-1185">Reference proteome</keyword>
<dbReference type="Gene3D" id="1.10.260.40">
    <property type="entry name" value="lambda repressor-like DNA-binding domains"/>
    <property type="match status" value="1"/>
</dbReference>
<dbReference type="GO" id="GO:0005829">
    <property type="term" value="C:cytosol"/>
    <property type="evidence" value="ECO:0007669"/>
    <property type="project" value="TreeGrafter"/>
</dbReference>
<dbReference type="Proteomes" id="UP000254467">
    <property type="component" value="Unassembled WGS sequence"/>
</dbReference>
<dbReference type="InterPro" id="IPR001387">
    <property type="entry name" value="Cro/C1-type_HTH"/>
</dbReference>
<evidence type="ECO:0000313" key="3">
    <source>
        <dbReference type="EMBL" id="STC69754.1"/>
    </source>
</evidence>
<accession>A0A376CMV5</accession>
<name>A0A376CMV5_9CORY</name>
<evidence type="ECO:0000313" key="4">
    <source>
        <dbReference type="Proteomes" id="UP000254467"/>
    </source>
</evidence>
<organism evidence="3 4">
    <name type="scientific">Corynebacterium pilosum</name>
    <dbReference type="NCBI Taxonomy" id="35756"/>
    <lineage>
        <taxon>Bacteria</taxon>
        <taxon>Bacillati</taxon>
        <taxon>Actinomycetota</taxon>
        <taxon>Actinomycetes</taxon>
        <taxon>Mycobacteriales</taxon>
        <taxon>Corynebacteriaceae</taxon>
        <taxon>Corynebacterium</taxon>
    </lineage>
</organism>
<dbReference type="SMART" id="SM00530">
    <property type="entry name" value="HTH_XRE"/>
    <property type="match status" value="1"/>
</dbReference>
<dbReference type="PROSITE" id="PS50943">
    <property type="entry name" value="HTH_CROC1"/>
    <property type="match status" value="1"/>
</dbReference>
<evidence type="ECO:0000256" key="1">
    <source>
        <dbReference type="ARBA" id="ARBA00023125"/>
    </source>
</evidence>